<dbReference type="PROSITE" id="PS00483">
    <property type="entry name" value="DIHYDROOROTASE_2"/>
    <property type="match status" value="1"/>
</dbReference>
<sequence length="404" mass="45616">MLIKNIRLVDKEKDFFTDVLIKDNKIVKLGESIESEDEEVIINGKELVLMPSFIDLHAHFRDPGYVYKEDLLSGSRAAVRGGFTYVNLMANTNPICSDEKIVSYVLQKAKNIGLIDVNQTLSITENFDGVSLNHLDHISKAIKVISDDGKGIKSSRVMYEALIKAKEKDLVVLIHAEDEEISKIDYRLAENLETIRDIYINKKINAKLHLTHVSTKEAIEEIERAKGKNDNVTCDVTPHHIALWDNDYRVNPPIREKEDVDRLIKAIKDGVVDAIATDHAPHSIEDKQKNAPGMVGLETAFKVAYTTLVKSKCIDLKRLSCLLTYGPARILNLEYGILQSGSKANYVIVDLEKESVVNSNDFYSKSKNTAFDGMKFYGEILMTVKDGEIKYLDDAFKKERFCDN</sequence>
<evidence type="ECO:0000259" key="7">
    <source>
        <dbReference type="Pfam" id="PF01979"/>
    </source>
</evidence>
<evidence type="ECO:0000256" key="2">
    <source>
        <dbReference type="ARBA" id="ARBA00002368"/>
    </source>
</evidence>
<comment type="cofactor">
    <cofactor evidence="1">
        <name>Zn(2+)</name>
        <dbReference type="ChEBI" id="CHEBI:29105"/>
    </cofactor>
</comment>
<dbReference type="InterPro" id="IPR002195">
    <property type="entry name" value="Dihydroorotase_CS"/>
</dbReference>
<evidence type="ECO:0000313" key="9">
    <source>
        <dbReference type="Proteomes" id="UP000298381"/>
    </source>
</evidence>
<evidence type="ECO:0000256" key="3">
    <source>
        <dbReference type="ARBA" id="ARBA00010286"/>
    </source>
</evidence>
<evidence type="ECO:0000313" key="8">
    <source>
        <dbReference type="EMBL" id="TFZ41164.1"/>
    </source>
</evidence>
<dbReference type="CDD" id="cd01317">
    <property type="entry name" value="DHOase_IIa"/>
    <property type="match status" value="1"/>
</dbReference>
<evidence type="ECO:0000256" key="5">
    <source>
        <dbReference type="ARBA" id="ARBA00022801"/>
    </source>
</evidence>
<gene>
    <name evidence="8" type="ORF">E4100_03440</name>
</gene>
<organism evidence="8 9">
    <name type="scientific">Soehngenia longivitae</name>
    <dbReference type="NCBI Taxonomy" id="2562294"/>
    <lineage>
        <taxon>Bacteria</taxon>
        <taxon>Bacillati</taxon>
        <taxon>Bacillota</taxon>
        <taxon>Tissierellia</taxon>
        <taxon>Tissierellales</taxon>
        <taxon>Tissierellaceae</taxon>
        <taxon>Soehngenia</taxon>
    </lineage>
</organism>
<dbReference type="AlphaFoldDB" id="A0A4Z0D8C8"/>
<reference evidence="8 9" key="1">
    <citation type="submission" date="2019-03" db="EMBL/GenBank/DDBJ databases">
        <title>Draft genome sequence data and analysis of a Fermenting Bacterium, Soehngenia longevitae strain 1933PT, isolated from petroleum reservoir in Azerbaijan.</title>
        <authorList>
            <person name="Grouzdev D.S."/>
            <person name="Bidzhieva S.K."/>
            <person name="Sokolova D.S."/>
            <person name="Tourova T.P."/>
            <person name="Poltaraus A.B."/>
            <person name="Nazina T.N."/>
        </authorList>
    </citation>
    <scope>NUCLEOTIDE SEQUENCE [LARGE SCALE GENOMIC DNA]</scope>
    <source>
        <strain evidence="8 9">1933P</strain>
    </source>
</reference>
<protein>
    <submittedName>
        <fullName evidence="8">Dihydroorotase</fullName>
    </submittedName>
</protein>
<dbReference type="GO" id="GO:0004038">
    <property type="term" value="F:allantoinase activity"/>
    <property type="evidence" value="ECO:0007669"/>
    <property type="project" value="TreeGrafter"/>
</dbReference>
<feature type="domain" description="Amidohydrolase-related" evidence="7">
    <location>
        <begin position="48"/>
        <end position="389"/>
    </location>
</feature>
<dbReference type="GO" id="GO:0006221">
    <property type="term" value="P:pyrimidine nucleotide biosynthetic process"/>
    <property type="evidence" value="ECO:0007669"/>
    <property type="project" value="UniProtKB-KW"/>
</dbReference>
<evidence type="ECO:0000256" key="6">
    <source>
        <dbReference type="ARBA" id="ARBA00022975"/>
    </source>
</evidence>
<dbReference type="OrthoDB" id="9765462at2"/>
<dbReference type="GO" id="GO:0004151">
    <property type="term" value="F:dihydroorotase activity"/>
    <property type="evidence" value="ECO:0007669"/>
    <property type="project" value="InterPro"/>
</dbReference>
<dbReference type="SUPFAM" id="SSF51556">
    <property type="entry name" value="Metallo-dependent hydrolases"/>
    <property type="match status" value="1"/>
</dbReference>
<dbReference type="Gene3D" id="3.20.20.140">
    <property type="entry name" value="Metal-dependent hydrolases"/>
    <property type="match status" value="1"/>
</dbReference>
<dbReference type="InterPro" id="IPR032466">
    <property type="entry name" value="Metal_Hydrolase"/>
</dbReference>
<evidence type="ECO:0000256" key="4">
    <source>
        <dbReference type="ARBA" id="ARBA00022723"/>
    </source>
</evidence>
<dbReference type="InterPro" id="IPR011059">
    <property type="entry name" value="Metal-dep_hydrolase_composite"/>
</dbReference>
<dbReference type="EMBL" id="SRIB01000003">
    <property type="protein sequence ID" value="TFZ41164.1"/>
    <property type="molecule type" value="Genomic_DNA"/>
</dbReference>
<dbReference type="NCBIfam" id="TIGR00857">
    <property type="entry name" value="pyrC_multi"/>
    <property type="match status" value="1"/>
</dbReference>
<dbReference type="Gene3D" id="2.30.40.10">
    <property type="entry name" value="Urease, subunit C, domain 1"/>
    <property type="match status" value="2"/>
</dbReference>
<dbReference type="Proteomes" id="UP000298381">
    <property type="component" value="Unassembled WGS sequence"/>
</dbReference>
<dbReference type="GO" id="GO:0006145">
    <property type="term" value="P:purine nucleobase catabolic process"/>
    <property type="evidence" value="ECO:0007669"/>
    <property type="project" value="TreeGrafter"/>
</dbReference>
<dbReference type="InterPro" id="IPR004722">
    <property type="entry name" value="DHOase"/>
</dbReference>
<dbReference type="SUPFAM" id="SSF51338">
    <property type="entry name" value="Composite domain of metallo-dependent hydrolases"/>
    <property type="match status" value="1"/>
</dbReference>
<accession>A0A4Z0D8C8</accession>
<comment type="similarity">
    <text evidence="3">Belongs to the metallo-dependent hydrolases superfamily. DHOase family. Class I DHOase subfamily.</text>
</comment>
<keyword evidence="6" id="KW-0665">Pyrimidine biosynthesis</keyword>
<dbReference type="PANTHER" id="PTHR43668">
    <property type="entry name" value="ALLANTOINASE"/>
    <property type="match status" value="1"/>
</dbReference>
<dbReference type="InterPro" id="IPR006680">
    <property type="entry name" value="Amidohydro-rel"/>
</dbReference>
<keyword evidence="9" id="KW-1185">Reference proteome</keyword>
<evidence type="ECO:0000256" key="1">
    <source>
        <dbReference type="ARBA" id="ARBA00001947"/>
    </source>
</evidence>
<dbReference type="Pfam" id="PF01979">
    <property type="entry name" value="Amidohydro_1"/>
    <property type="match status" value="1"/>
</dbReference>
<keyword evidence="5" id="KW-0378">Hydrolase</keyword>
<name>A0A4Z0D8C8_9FIRM</name>
<dbReference type="GO" id="GO:0046872">
    <property type="term" value="F:metal ion binding"/>
    <property type="evidence" value="ECO:0007669"/>
    <property type="project" value="UniProtKB-KW"/>
</dbReference>
<dbReference type="RefSeq" id="WP_135270645.1">
    <property type="nucleotide sequence ID" value="NZ_SRIB01000003.1"/>
</dbReference>
<comment type="function">
    <text evidence="2">Catalyzes the reversible cyclization of carbamoyl aspartate to dihydroorotate.</text>
</comment>
<keyword evidence="4" id="KW-0479">Metal-binding</keyword>
<dbReference type="InterPro" id="IPR050138">
    <property type="entry name" value="DHOase/Allantoinase_Hydrolase"/>
</dbReference>
<dbReference type="PANTHER" id="PTHR43668:SF2">
    <property type="entry name" value="ALLANTOINASE"/>
    <property type="match status" value="1"/>
</dbReference>
<dbReference type="PROSITE" id="PS00482">
    <property type="entry name" value="DIHYDROOROTASE_1"/>
    <property type="match status" value="1"/>
</dbReference>
<comment type="caution">
    <text evidence="8">The sequence shown here is derived from an EMBL/GenBank/DDBJ whole genome shotgun (WGS) entry which is preliminary data.</text>
</comment>
<dbReference type="GO" id="GO:0005737">
    <property type="term" value="C:cytoplasm"/>
    <property type="evidence" value="ECO:0007669"/>
    <property type="project" value="TreeGrafter"/>
</dbReference>
<proteinExistence type="inferred from homology"/>